<organism evidence="1">
    <name type="scientific">Myoviridae sp. ctLIM9</name>
    <dbReference type="NCBI Taxonomy" id="2827678"/>
    <lineage>
        <taxon>Viruses</taxon>
        <taxon>Duplodnaviria</taxon>
        <taxon>Heunggongvirae</taxon>
        <taxon>Uroviricota</taxon>
        <taxon>Caudoviricetes</taxon>
    </lineage>
</organism>
<name>A0A8S5T555_9CAUD</name>
<evidence type="ECO:0000313" key="1">
    <source>
        <dbReference type="EMBL" id="DAF58476.1"/>
    </source>
</evidence>
<proteinExistence type="predicted"/>
<dbReference type="EMBL" id="BK032753">
    <property type="protein sequence ID" value="DAF58476.1"/>
    <property type="molecule type" value="Genomic_DNA"/>
</dbReference>
<protein>
    <submittedName>
        <fullName evidence="1">Uncharacterized protein</fullName>
    </submittedName>
</protein>
<accession>A0A8S5T555</accession>
<sequence>MTSIHIRPTTPLHFVFSFIHPPCQLYAGC</sequence>
<reference evidence="1" key="1">
    <citation type="journal article" date="2021" name="Proc. Natl. Acad. Sci. U.S.A.">
        <title>A Catalog of Tens of Thousands of Viruses from Human Metagenomes Reveals Hidden Associations with Chronic Diseases.</title>
        <authorList>
            <person name="Tisza M.J."/>
            <person name="Buck C.B."/>
        </authorList>
    </citation>
    <scope>NUCLEOTIDE SEQUENCE</scope>
    <source>
        <strain evidence="1">CtLIM9</strain>
    </source>
</reference>